<feature type="transmembrane region" description="Helical" evidence="1">
    <location>
        <begin position="92"/>
        <end position="110"/>
    </location>
</feature>
<feature type="domain" description="SPW repeat-containing integral membrane" evidence="2">
    <location>
        <begin position="9"/>
        <end position="108"/>
    </location>
</feature>
<dbReference type="RefSeq" id="WP_163395699.1">
    <property type="nucleotide sequence ID" value="NZ_BMKP01000008.1"/>
</dbReference>
<evidence type="ECO:0000259" key="2">
    <source>
        <dbReference type="Pfam" id="PF03779"/>
    </source>
</evidence>
<feature type="transmembrane region" description="Helical" evidence="1">
    <location>
        <begin position="12"/>
        <end position="31"/>
    </location>
</feature>
<dbReference type="Pfam" id="PF03779">
    <property type="entry name" value="SPW"/>
    <property type="match status" value="1"/>
</dbReference>
<evidence type="ECO:0000313" key="4">
    <source>
        <dbReference type="Proteomes" id="UP000655016"/>
    </source>
</evidence>
<gene>
    <name evidence="3" type="ORF">GCM10011518_34700</name>
</gene>
<reference evidence="4" key="1">
    <citation type="journal article" date="2019" name="Int. J. Syst. Evol. Microbiol.">
        <title>The Global Catalogue of Microorganisms (GCM) 10K type strain sequencing project: providing services to taxonomists for standard genome sequencing and annotation.</title>
        <authorList>
            <consortium name="The Broad Institute Genomics Platform"/>
            <consortium name="The Broad Institute Genome Sequencing Center for Infectious Disease"/>
            <person name="Wu L."/>
            <person name="Ma J."/>
        </authorList>
    </citation>
    <scope>NUCLEOTIDE SEQUENCE [LARGE SCALE GENOMIC DNA]</scope>
    <source>
        <strain evidence="4">CGMCC 1.16060</strain>
    </source>
</reference>
<organism evidence="3 4">
    <name type="scientific">Flavobacterium limi</name>
    <dbReference type="NCBI Taxonomy" id="2045105"/>
    <lineage>
        <taxon>Bacteria</taxon>
        <taxon>Pseudomonadati</taxon>
        <taxon>Bacteroidota</taxon>
        <taxon>Flavobacteriia</taxon>
        <taxon>Flavobacteriales</taxon>
        <taxon>Flavobacteriaceae</taxon>
        <taxon>Flavobacterium</taxon>
    </lineage>
</organism>
<keyword evidence="4" id="KW-1185">Reference proteome</keyword>
<evidence type="ECO:0000313" key="3">
    <source>
        <dbReference type="EMBL" id="GGF22532.1"/>
    </source>
</evidence>
<feature type="transmembrane region" description="Helical" evidence="1">
    <location>
        <begin position="67"/>
        <end position="86"/>
    </location>
</feature>
<keyword evidence="1" id="KW-0812">Transmembrane</keyword>
<keyword evidence="1" id="KW-0472">Membrane</keyword>
<protein>
    <recommendedName>
        <fullName evidence="2">SPW repeat-containing integral membrane domain-containing protein</fullName>
    </recommendedName>
</protein>
<accession>A0ABQ1UN64</accession>
<dbReference type="InterPro" id="IPR005530">
    <property type="entry name" value="SPW"/>
</dbReference>
<comment type="caution">
    <text evidence="3">The sequence shown here is derived from an EMBL/GenBank/DDBJ whole genome shotgun (WGS) entry which is preliminary data.</text>
</comment>
<dbReference type="Proteomes" id="UP000655016">
    <property type="component" value="Unassembled WGS sequence"/>
</dbReference>
<dbReference type="EMBL" id="BMKP01000008">
    <property type="protein sequence ID" value="GGF22532.1"/>
    <property type="molecule type" value="Genomic_DNA"/>
</dbReference>
<keyword evidence="1" id="KW-1133">Transmembrane helix</keyword>
<evidence type="ECO:0000256" key="1">
    <source>
        <dbReference type="SAM" id="Phobius"/>
    </source>
</evidence>
<sequence length="121" mass="13719">MKFLETKFHGYIDYLIGLLLLFVPSLFGLEAHSVQSLIFYIFGIFTIFLSLQTDYEAGIYKLLPMEAHIFIEILSGIFFALSPWIFGFAGKVFLPHLLGGSIVVFLALATKTHNSTLHRLF</sequence>
<name>A0ABQ1UN64_9FLAO</name>
<proteinExistence type="predicted"/>
<feature type="transmembrane region" description="Helical" evidence="1">
    <location>
        <begin position="37"/>
        <end position="55"/>
    </location>
</feature>